<reference evidence="2" key="1">
    <citation type="submission" date="2015-08" db="EMBL/GenBank/DDBJ databases">
        <authorList>
            <person name="Babu N.S."/>
            <person name="Beckwith C.J."/>
            <person name="Beseler K.G."/>
            <person name="Brison A."/>
            <person name="Carone J.V."/>
            <person name="Caskin T.P."/>
            <person name="Diamond M."/>
            <person name="Durham M.E."/>
            <person name="Foxe J.M."/>
            <person name="Go M."/>
            <person name="Henderson B.A."/>
            <person name="Jones I.B."/>
            <person name="McGettigan J.A."/>
            <person name="Micheletti S.J."/>
            <person name="Nasrallah M.E."/>
            <person name="Ortiz D."/>
            <person name="Piller C.R."/>
            <person name="Privatt S.R."/>
            <person name="Schneider S.L."/>
            <person name="Sharp S."/>
            <person name="Smith T.C."/>
            <person name="Stanton J.D."/>
            <person name="Ullery H.E."/>
            <person name="Wilson R.J."/>
            <person name="Serrano M.G."/>
            <person name="Buck G."/>
            <person name="Lee V."/>
            <person name="Wang Y."/>
            <person name="Carvalho R."/>
            <person name="Voegtly L."/>
            <person name="Shi R."/>
            <person name="Duckworth R."/>
            <person name="Johnson A."/>
            <person name="Loviza R."/>
            <person name="Walstead R."/>
            <person name="Shah Z."/>
            <person name="Kiflezghi M."/>
            <person name="Wade K."/>
            <person name="Ball S.L."/>
            <person name="Bradley K.W."/>
            <person name="Asai D.J."/>
            <person name="Bowman C.A."/>
            <person name="Russell D.A."/>
            <person name="Pope W.H."/>
            <person name="Jacobs-Sera D."/>
            <person name="Hendrix R.W."/>
            <person name="Hatfull G.F."/>
        </authorList>
    </citation>
    <scope>NUCLEOTIDE SEQUENCE</scope>
</reference>
<dbReference type="EMBL" id="GDKF01008992">
    <property type="protein sequence ID" value="JAT69630.1"/>
    <property type="molecule type" value="Transcribed_RNA"/>
</dbReference>
<gene>
    <name evidence="2" type="ORF">g.14690</name>
</gene>
<proteinExistence type="predicted"/>
<name>A0A1D1ZRQ4_AUXPR</name>
<feature type="non-terminal residue" evidence="2">
    <location>
        <position position="1"/>
    </location>
</feature>
<feature type="region of interest" description="Disordered" evidence="1">
    <location>
        <begin position="1"/>
        <end position="84"/>
    </location>
</feature>
<feature type="compositionally biased region" description="Basic residues" evidence="1">
    <location>
        <begin position="185"/>
        <end position="201"/>
    </location>
</feature>
<feature type="region of interest" description="Disordered" evidence="1">
    <location>
        <begin position="120"/>
        <end position="322"/>
    </location>
</feature>
<feature type="compositionally biased region" description="Low complexity" evidence="1">
    <location>
        <begin position="202"/>
        <end position="219"/>
    </location>
</feature>
<organism evidence="2">
    <name type="scientific">Auxenochlorella protothecoides</name>
    <name type="common">Green microalga</name>
    <name type="synonym">Chlorella protothecoides</name>
    <dbReference type="NCBI Taxonomy" id="3075"/>
    <lineage>
        <taxon>Eukaryota</taxon>
        <taxon>Viridiplantae</taxon>
        <taxon>Chlorophyta</taxon>
        <taxon>core chlorophytes</taxon>
        <taxon>Trebouxiophyceae</taxon>
        <taxon>Chlorellales</taxon>
        <taxon>Chlorellaceae</taxon>
        <taxon>Auxenochlorella</taxon>
    </lineage>
</organism>
<accession>A0A1D1ZRQ4</accession>
<feature type="compositionally biased region" description="Basic and acidic residues" evidence="1">
    <location>
        <begin position="140"/>
        <end position="151"/>
    </location>
</feature>
<feature type="non-terminal residue" evidence="2">
    <location>
        <position position="451"/>
    </location>
</feature>
<feature type="compositionally biased region" description="Gly residues" evidence="1">
    <location>
        <begin position="281"/>
        <end position="294"/>
    </location>
</feature>
<sequence>PRSSPPRHIQSQRPRPPQRCGESGAARRRRPARVAAAVRLPARRRRRDRRRGAHPRLPRPGAVRGPRAWHRLRRGGGDLGGQRPVLRRAARRALAAAARAGARGGGLALPAVPAGGGLHAAHGDVGRRPGLRPAALPADHGGRDPGSERGRSPPRGGGPLAAAAGPRWRRRRPSGAAGAHAVAHLPRHRAAGHHPRGRARHAPAAQPAAAAAGGARAHCGAGGRGRAGGRSHGGQRGGGRAGDAGGAGGAGAGGVGHGQPGHDPGLGDPAPAQRAQQGVPGHAGRGGAGRGGAGRAARVGAGQACRPGRRMKGHRPGPNAGLACSNAAGRPCWPRKNSGLGAPGPSSNHPLVRHSTTLSCSITPHPALCLRLQTSAPPCTSMLRLGPSPRLLQAGTPKLPPAETSAGAARSHHRCMPSPVPHCSLALGQNVVLRLSNPPSTQCYVNGAHLQ</sequence>
<feature type="compositionally biased region" description="Low complexity" evidence="1">
    <location>
        <begin position="295"/>
        <end position="304"/>
    </location>
</feature>
<feature type="compositionally biased region" description="Basic residues" evidence="1">
    <location>
        <begin position="41"/>
        <end position="57"/>
    </location>
</feature>
<protein>
    <submittedName>
        <fullName evidence="2">Uncharacterized protein</fullName>
    </submittedName>
</protein>
<dbReference type="AlphaFoldDB" id="A0A1D1ZRQ4"/>
<feature type="compositionally biased region" description="Polar residues" evidence="1">
    <location>
        <begin position="1"/>
        <end position="13"/>
    </location>
</feature>
<evidence type="ECO:0000256" key="1">
    <source>
        <dbReference type="SAM" id="MobiDB-lite"/>
    </source>
</evidence>
<feature type="compositionally biased region" description="Gly residues" evidence="1">
    <location>
        <begin position="220"/>
        <end position="259"/>
    </location>
</feature>
<evidence type="ECO:0000313" key="2">
    <source>
        <dbReference type="EMBL" id="JAT69630.1"/>
    </source>
</evidence>